<dbReference type="SUPFAM" id="SSF54928">
    <property type="entry name" value="RNA-binding domain, RBD"/>
    <property type="match status" value="1"/>
</dbReference>
<accession>A0A9P6FPC5</accession>
<protein>
    <submittedName>
        <fullName evidence="2">Uncharacterized protein</fullName>
    </submittedName>
</protein>
<gene>
    <name evidence="2" type="ORF">BGW38_004972</name>
</gene>
<proteinExistence type="predicted"/>
<dbReference type="InterPro" id="IPR035979">
    <property type="entry name" value="RBD_domain_sf"/>
</dbReference>
<evidence type="ECO:0000313" key="2">
    <source>
        <dbReference type="EMBL" id="KAF9578969.1"/>
    </source>
</evidence>
<reference evidence="2" key="1">
    <citation type="journal article" date="2020" name="Fungal Divers.">
        <title>Resolving the Mortierellaceae phylogeny through synthesis of multi-gene phylogenetics and phylogenomics.</title>
        <authorList>
            <person name="Vandepol N."/>
            <person name="Liber J."/>
            <person name="Desiro A."/>
            <person name="Na H."/>
            <person name="Kennedy M."/>
            <person name="Barry K."/>
            <person name="Grigoriev I.V."/>
            <person name="Miller A.N."/>
            <person name="O'Donnell K."/>
            <person name="Stajich J.E."/>
            <person name="Bonito G."/>
        </authorList>
    </citation>
    <scope>NUCLEOTIDE SEQUENCE</scope>
    <source>
        <strain evidence="2">KOD1015</strain>
    </source>
</reference>
<sequence length="106" mass="11917">MPSRVVPSTGSPPRAHPLPIPQLSPTLMQLEKDIRKLDRENSLTLRIAQLPADITPSELRQHVLRFGNPDDITREKIAEPNIYSATIRFGVWPEDIHGLLYAAWGS</sequence>
<keyword evidence="3" id="KW-1185">Reference proteome</keyword>
<comment type="caution">
    <text evidence="2">The sequence shown here is derived from an EMBL/GenBank/DDBJ whole genome shotgun (WGS) entry which is preliminary data.</text>
</comment>
<evidence type="ECO:0000313" key="3">
    <source>
        <dbReference type="Proteomes" id="UP000780801"/>
    </source>
</evidence>
<dbReference type="EMBL" id="JAABOA010003158">
    <property type="protein sequence ID" value="KAF9578969.1"/>
    <property type="molecule type" value="Genomic_DNA"/>
</dbReference>
<feature type="compositionally biased region" description="Polar residues" evidence="1">
    <location>
        <begin position="1"/>
        <end position="11"/>
    </location>
</feature>
<name>A0A9P6FPC5_9FUNG</name>
<organism evidence="2 3">
    <name type="scientific">Lunasporangiospora selenospora</name>
    <dbReference type="NCBI Taxonomy" id="979761"/>
    <lineage>
        <taxon>Eukaryota</taxon>
        <taxon>Fungi</taxon>
        <taxon>Fungi incertae sedis</taxon>
        <taxon>Mucoromycota</taxon>
        <taxon>Mortierellomycotina</taxon>
        <taxon>Mortierellomycetes</taxon>
        <taxon>Mortierellales</taxon>
        <taxon>Mortierellaceae</taxon>
        <taxon>Lunasporangiospora</taxon>
    </lineage>
</organism>
<feature type="non-terminal residue" evidence="2">
    <location>
        <position position="106"/>
    </location>
</feature>
<dbReference type="GO" id="GO:0003676">
    <property type="term" value="F:nucleic acid binding"/>
    <property type="evidence" value="ECO:0007669"/>
    <property type="project" value="InterPro"/>
</dbReference>
<dbReference type="AlphaFoldDB" id="A0A9P6FPC5"/>
<dbReference type="Proteomes" id="UP000780801">
    <property type="component" value="Unassembled WGS sequence"/>
</dbReference>
<evidence type="ECO:0000256" key="1">
    <source>
        <dbReference type="SAM" id="MobiDB-lite"/>
    </source>
</evidence>
<feature type="region of interest" description="Disordered" evidence="1">
    <location>
        <begin position="1"/>
        <end position="22"/>
    </location>
</feature>